<keyword evidence="4" id="KW-0804">Transcription</keyword>
<feature type="domain" description="WRKY" evidence="7">
    <location>
        <begin position="228"/>
        <end position="293"/>
    </location>
</feature>
<dbReference type="Gene3D" id="2.20.25.80">
    <property type="entry name" value="WRKY domain"/>
    <property type="match status" value="1"/>
</dbReference>
<keyword evidence="2" id="KW-0805">Transcription regulation</keyword>
<dbReference type="GO" id="GO:0003700">
    <property type="term" value="F:DNA-binding transcription factor activity"/>
    <property type="evidence" value="ECO:0007669"/>
    <property type="project" value="InterPro"/>
</dbReference>
<feature type="compositionally biased region" description="Basic and acidic residues" evidence="6">
    <location>
        <begin position="26"/>
        <end position="37"/>
    </location>
</feature>
<feature type="compositionally biased region" description="Basic and acidic residues" evidence="6">
    <location>
        <begin position="183"/>
        <end position="202"/>
    </location>
</feature>
<dbReference type="PROSITE" id="PS50811">
    <property type="entry name" value="WRKY"/>
    <property type="match status" value="1"/>
</dbReference>
<feature type="compositionally biased region" description="Basic residues" evidence="6">
    <location>
        <begin position="203"/>
        <end position="215"/>
    </location>
</feature>
<accession>A0A6G8R7G0</accession>
<dbReference type="AlphaFoldDB" id="A0A6G8R7G0"/>
<dbReference type="InterPro" id="IPR044810">
    <property type="entry name" value="WRKY_plant"/>
</dbReference>
<protein>
    <submittedName>
        <fullName evidence="8">WRKY6 transcription factor</fullName>
    </submittedName>
</protein>
<evidence type="ECO:0000256" key="1">
    <source>
        <dbReference type="ARBA" id="ARBA00004123"/>
    </source>
</evidence>
<feature type="compositionally biased region" description="Low complexity" evidence="6">
    <location>
        <begin position="38"/>
        <end position="50"/>
    </location>
</feature>
<name>A0A6G8R7G0_ISATI</name>
<evidence type="ECO:0000256" key="4">
    <source>
        <dbReference type="ARBA" id="ARBA00023163"/>
    </source>
</evidence>
<dbReference type="EMBL" id="MN480592">
    <property type="protein sequence ID" value="QIN97343.1"/>
    <property type="molecule type" value="mRNA"/>
</dbReference>
<proteinExistence type="evidence at transcript level"/>
<feature type="compositionally biased region" description="Low complexity" evidence="6">
    <location>
        <begin position="159"/>
        <end position="179"/>
    </location>
</feature>
<evidence type="ECO:0000256" key="3">
    <source>
        <dbReference type="ARBA" id="ARBA00023125"/>
    </source>
</evidence>
<dbReference type="SUPFAM" id="SSF118290">
    <property type="entry name" value="WRKY DNA-binding domain"/>
    <property type="match status" value="1"/>
</dbReference>
<evidence type="ECO:0000259" key="7">
    <source>
        <dbReference type="PROSITE" id="PS50811"/>
    </source>
</evidence>
<dbReference type="FunFam" id="2.20.25.80:FF:000003">
    <property type="entry name" value="WRKY transcription factor 57"/>
    <property type="match status" value="1"/>
</dbReference>
<dbReference type="Pfam" id="PF03106">
    <property type="entry name" value="WRKY"/>
    <property type="match status" value="1"/>
</dbReference>
<feature type="region of interest" description="Disordered" evidence="6">
    <location>
        <begin position="150"/>
        <end position="218"/>
    </location>
</feature>
<dbReference type="PANTHER" id="PTHR31221:SF350">
    <property type="entry name" value="WRKY TRANSCRIPTION FACTOR 48-RELATED"/>
    <property type="match status" value="1"/>
</dbReference>
<comment type="subcellular location">
    <subcellularLocation>
        <location evidence="1">Nucleus</location>
    </subcellularLocation>
</comment>
<evidence type="ECO:0000256" key="5">
    <source>
        <dbReference type="ARBA" id="ARBA00023242"/>
    </source>
</evidence>
<organism evidence="8">
    <name type="scientific">Isatis tinctoria</name>
    <name type="common">Dyer's woad</name>
    <name type="synonym">Isatis indigotica</name>
    <dbReference type="NCBI Taxonomy" id="161756"/>
    <lineage>
        <taxon>Eukaryota</taxon>
        <taxon>Viridiplantae</taxon>
        <taxon>Streptophyta</taxon>
        <taxon>Embryophyta</taxon>
        <taxon>Tracheophyta</taxon>
        <taxon>Spermatophyta</taxon>
        <taxon>Magnoliopsida</taxon>
        <taxon>eudicotyledons</taxon>
        <taxon>Gunneridae</taxon>
        <taxon>Pentapetalae</taxon>
        <taxon>rosids</taxon>
        <taxon>malvids</taxon>
        <taxon>Brassicales</taxon>
        <taxon>Brassicaceae</taxon>
        <taxon>Isatideae</taxon>
        <taxon>Isatis</taxon>
    </lineage>
</organism>
<dbReference type="PANTHER" id="PTHR31221">
    <property type="entry name" value="WRKY TRANSCRIPTION FACTOR PROTEIN 1-RELATED"/>
    <property type="match status" value="1"/>
</dbReference>
<dbReference type="GO" id="GO:0005634">
    <property type="term" value="C:nucleus"/>
    <property type="evidence" value="ECO:0007669"/>
    <property type="project" value="UniProtKB-SubCell"/>
</dbReference>
<evidence type="ECO:0000313" key="8">
    <source>
        <dbReference type="EMBL" id="QIN97343.1"/>
    </source>
</evidence>
<keyword evidence="5" id="KW-0539">Nucleus</keyword>
<dbReference type="InterPro" id="IPR003657">
    <property type="entry name" value="WRKY_dom"/>
</dbReference>
<dbReference type="GO" id="GO:0043565">
    <property type="term" value="F:sequence-specific DNA binding"/>
    <property type="evidence" value="ECO:0007669"/>
    <property type="project" value="InterPro"/>
</dbReference>
<evidence type="ECO:0000256" key="6">
    <source>
        <dbReference type="SAM" id="MobiDB-lite"/>
    </source>
</evidence>
<reference evidence="8" key="1">
    <citation type="journal article" date="2020" name="Acta Pharm. Sin. B (APSB)">
        <title>IiWRKY34 positively regulates yield, lignan biosynthesis and stress tolerance in Isatis indigotica.</title>
        <authorList>
            <person name="Xiao Y."/>
            <person name="Feng J."/>
            <person name="Li Q."/>
            <person name="Zhou Y."/>
            <person name="Bu Q."/>
            <person name="Zhou J."/>
            <person name="Tan H."/>
            <person name="Yang Y."/>
            <person name="Zhang L."/>
            <person name="Chen W."/>
        </authorList>
    </citation>
    <scope>NUCLEOTIDE SEQUENCE</scope>
</reference>
<evidence type="ECO:0000256" key="2">
    <source>
        <dbReference type="ARBA" id="ARBA00023015"/>
    </source>
</evidence>
<dbReference type="SMART" id="SM00774">
    <property type="entry name" value="WRKY"/>
    <property type="match status" value="1"/>
</dbReference>
<feature type="region of interest" description="Disordered" evidence="6">
    <location>
        <begin position="1"/>
        <end position="62"/>
    </location>
</feature>
<sequence>MEKEIEGDHHHHQQQQKEQLNSTKNTETKIEHQEQQEKQQISQASSSSSHMANMVTSSDHHHHQLELAGNNMINLSNIFDTPISLPFPYSYFEDHSSNNPNSFLDLLRQDHHQFASSSNSSSFSFDAYPLQNNNNTNLYFTDLPLPQPATTKAESSEVVNTAPTSPNSTSVSSSSNEAAIDNTNKEVTLKDQEEPDQQEQKGTKRQLKPKKKNQKKAREARFAFLTKSDIDNLDDGYRWRKYGQKAVKNSPYPRSYYRCTTVGCGVKKRVERSSDDPSIVMTTYEGQHSHPFPMTPRGHIGMLTSPILDHGATTASSSSFSIPQPRYLLTQHHQPYNSIYNSSISMSNRSSSDATFVNPGSSSFPGFCYDMPQTSTSTTSAIRDHGLLQDILPSQIRSDTINTRANEEDKK</sequence>
<keyword evidence="3" id="KW-0238">DNA-binding</keyword>
<dbReference type="InterPro" id="IPR036576">
    <property type="entry name" value="WRKY_dom_sf"/>
</dbReference>